<dbReference type="GeneID" id="16385304"/>
<protein>
    <submittedName>
        <fullName evidence="1">Uncharacterized protein</fullName>
    </submittedName>
</protein>
<dbReference type="Proteomes" id="UP000014424">
    <property type="component" value="Segment"/>
</dbReference>
<organism evidence="1 2">
    <name type="scientific">Paenibacillus phage phiIBB_P123</name>
    <dbReference type="NCBI Taxonomy" id="1337877"/>
    <lineage>
        <taxon>Viruses</taxon>
        <taxon>Duplodnaviria</taxon>
        <taxon>Heunggongvirae</taxon>
        <taxon>Uroviricota</taxon>
        <taxon>Caudoviricetes</taxon>
        <taxon>Fernvirus</taxon>
        <taxon>Fernvirus P123</taxon>
    </lineage>
</organism>
<dbReference type="EMBL" id="KF010834">
    <property type="protein sequence ID" value="AGN89358.1"/>
    <property type="molecule type" value="Genomic_DNA"/>
</dbReference>
<evidence type="ECO:0000313" key="2">
    <source>
        <dbReference type="Proteomes" id="UP000014424"/>
    </source>
</evidence>
<dbReference type="RefSeq" id="YP_008320380.1">
    <property type="nucleotide sequence ID" value="NC_021865.1"/>
</dbReference>
<proteinExistence type="predicted"/>
<reference evidence="1 2" key="1">
    <citation type="journal article" date="2013" name="Genome Announc.">
        <title>Complete Genome Sequence of the Broad-Host-Range Paenibacillus larvae Phage phiIBB_Pl23.</title>
        <authorList>
            <person name="Oliveira A."/>
            <person name="Melo L.D."/>
            <person name="Kropinski A.M."/>
            <person name="Azeredo J."/>
        </authorList>
    </citation>
    <scope>NUCLEOTIDE SEQUENCE [LARGE SCALE GENOMIC DNA]</scope>
</reference>
<dbReference type="KEGG" id="vg:16385304"/>
<sequence>MDSELEQIFKVQIIYAYDNAKHAHNEVFSDREDKHVIIGHLSIASSYINSAKSIYACNLDRLGRPEFDDFFHCFNTFIKEAMNCIRTDHSHQWTSIEYERMKEEFKGVALLLGIEGIE</sequence>
<evidence type="ECO:0000313" key="1">
    <source>
        <dbReference type="EMBL" id="AGN89358.1"/>
    </source>
</evidence>
<name>R9VW35_9CAUD</name>
<keyword evidence="2" id="KW-1185">Reference proteome</keyword>
<accession>R9VW35</accession>
<gene>
    <name evidence="1" type="ORF">IBBPl23_41</name>
</gene>